<dbReference type="EMBL" id="MKQR01000009">
    <property type="protein sequence ID" value="OLR93852.1"/>
    <property type="molecule type" value="Genomic_DNA"/>
</dbReference>
<dbReference type="InterPro" id="IPR036366">
    <property type="entry name" value="PGBDSf"/>
</dbReference>
<reference evidence="3 4" key="1">
    <citation type="submission" date="2016-10" db="EMBL/GenBank/DDBJ databases">
        <title>The Draft Genome Sequence of Actinokineospora bangkokensis 44EHWT reveals the biosynthetic pathway of antifungal compounds Thailandins with unusual extender unit butylmalonyl-CoA.</title>
        <authorList>
            <person name="Greule A."/>
            <person name="Intra B."/>
            <person name="Flemming S."/>
            <person name="Rommel M.G."/>
            <person name="Panbangred W."/>
            <person name="Bechthold A."/>
        </authorList>
    </citation>
    <scope>NUCLEOTIDE SEQUENCE [LARGE SCALE GENOMIC DNA]</scope>
    <source>
        <strain evidence="3 4">44EHW</strain>
    </source>
</reference>
<evidence type="ECO:0000259" key="2">
    <source>
        <dbReference type="Pfam" id="PF20220"/>
    </source>
</evidence>
<dbReference type="STRING" id="1193682.BJP25_16655"/>
<dbReference type="InterPro" id="IPR046839">
    <property type="entry name" value="ABC_toxin_N"/>
</dbReference>
<accession>A0A1Q9LP92</accession>
<dbReference type="Gene3D" id="1.10.101.10">
    <property type="entry name" value="PGBD-like superfamily/PGBD"/>
    <property type="match status" value="1"/>
</dbReference>
<sequence length="2557" mass="272771">MQPITPPVTVESPRAVVVALQDALRALLTAGEFDIGPDDRLAYLREVESERGEYGYTTDKVVGIAQSQYGVEVSGRVDERTAELLNELLRRHGLLTGEPAEPLVVAGQVTRDDGTGIGGLTVAVVAAEGAAVRLGQDTTGVDGRYTARCDPAAALLVSVVDARGAVLVTSEVRRRSAGLVVVDLVVPYAVDAPRDRVRGNVVLAHGAPAEGVELRLYRIGFGGKATQVGSGRTGESGRYSLDVPPGVGGLELRAVEPGGAQVVLTRPMHGRGAAPLVVVAPTRVQPPAPEHRRLAAGLAPHVGDLAALAGAREDDGRQDLTLLTRATGWDARLLALAANAASLARTTALPHEALYGMLRAGLPADPLQLARVSAPAVRAALTTARDAGVIGLTDAAITSATGTFTAYARATGLALRAPGSRSTYGDMLATAPLDASAKAAFATAFLDHRGDAEGLWDAVARAGVGPDQVRLLRRQGKLAFLTANSAQLTGRLQQLLGAAEPDALVGKQFYEPQPWLAELRALSGGDPQRLAALVPTAYTGADATARAEAYAADLARKVRVGYPTQVLADRVTRDDGTRFRLGPARAEVATLLGRASGLGFRLGRSSVQAFLTEHPAAAAGLSAPEAAKEGLRTLHRVYQLTPSDEALPVLLEHGLTSAFDIVALSEADFISRFGAFFPDGQAHLVYRKAQQVSSVTYTLFTAARTLDATAAVPVVAAATEVHQAARDDLVKQFPTLRSLFGSQDHGECEHCRSVLSPGAYLVDLLRFVDVEAPLWRNFLATWRERHNGVDYPGPHPYDVLTARRPDLPHLLLTCENTETELPHIDLVTEVLEYHVAHGALAADAVRDTGSATTEELLAEPQHVLAEAYTALDAARYPVGLPFDLWLATARAFCGSTGTPLWTVLDVLRPTAALVDAGADYDGSAVLAEELGLSPTEVAVLTDPEPLDTWFTLFGHTSAAQALTPATAADTGERVDLRSAACLARRLGVTYRDLLDLVRCGWINPELPTLVLLRALGATPTDVLAYRADLPFYTANRDLVGVDPGALTPAQRDRYLALSAAQRERLAAVADLETRLAAITAAHPGFDARAWLTTALADGTFDDVLVLADTDSDDSFETATVRYADGRPADPVVYLRLTLFVRLRRTLGWTTDELDRALVAFTPADTPFDAAHLAQRPLRGVLVLLAHLDRLHGLLGVPRTDLLVLWDDLATTGRSSPYARLFLTRSVLRADPAFDDPLGRYLRDLPAAERPVAAHRPALQSALGATADDLDRVLRRTHPDAAPDISLAVVSDLRRHTLLAKALGMPVRDLLALIRLSGTDPFRPLGPGPLAEDPPPAETLRLVELARALSSSGLTVADLDYLLRHETADHPADHTDRAATLATLRTISDGIRAVHADHPLPDATTPITTARLGAELGLAFAPSVVDRFLGLLEGTSGTTVSVPATPADQLDPVAFAGTAVTDLHYDQTRQQQRATVRGVLTDEQRAALVAAHPGPALPALLDAARAEARAFFDATLRKQRLRLDDEAGFLDDADFATLFAPVIPDTDLGARRHRVAEAFLPVLRRRLVRALVVQTVTGRTTADPALVTDLLTDERLISTPGALLGDLSAVGDLGFSTTHRATSEDPWLPGPDLPDVDTSGAVDVRFDGYLEVPAPGPYRFTATLDTAGASVRLTFPDRADPVLLATTATAAGQEHSAYLELEAATAHRFTAEVIGGGHVQVQGESLPRGGLDRLAPRPAAALDRAADALLLLDKALAVTTGLALSRREVRHLLTHRAEFSLDLSRLPVRAHPDNTALATELFTGIARALDYTRLRQEVAGGGDGLVDVFAAATPADAHAALAALTRRPTEVVTDAVAALPAAPLTDERSVRRVWELLRVVERLGVPVAAARSWTRIIDPTATPAERAALAADLTAAVKSRYDTETWLSASRAVVDPLRQRRRDALVAHVRHTGGFTSTEQLYEHFLVDPGAEPVVRTSRVRLAISSVQLFVQRCLLNLEPRVHPSVFEADKWEAVKRYRVWEANRKIFLYPENWLEPEFRDDKTPPFRELESALLQADVSADAAEDAFLGYLRSLEEIARLDVVATHLDAAPDPADNTLHVIARGFGQSGKYHHRTYRHRTWSAWEPISAEVTGEHLAPVVWRDRLHLFWVTFVDRMPTPDPPPPPPPPALGAVKAVASPYSEVTIARDTTELANMTMDHLSGSARSTMPDKVVVVQLHWSELAHGQWSTHTSAAFDDGIAVSVHPTFDPATVPVHVAVSYADGAETGVSIHLGGAVNQSFHLAGRNSAPQVRPYAAPPANPYSAGAVRATRRVGSGPLTVRFQQRISTDDSGKSTVVTATPAVLRQGRDHQLVLCDNDITLGDPEIASLVKPVFYQDDRATFFLEPSLDERTVDDWQEWVTRTPAPVDQLEEPDWWKTVVLTPVIPKPGLSLDPDWAAWPPPIDQDSLLGLGSGQDWLVNARTGVLFGGEVIGPVGRTGITATAAATARSTAALVVPVAGSGVTAEQVLVAGSAAALRPEGLAAVTDGISVVGASGLTAGLKLAHTALGAAEPGGTA</sequence>
<keyword evidence="4" id="KW-1185">Reference proteome</keyword>
<dbReference type="Pfam" id="PF20220">
    <property type="entry name" value="ABC_toxin_N"/>
    <property type="match status" value="1"/>
</dbReference>
<dbReference type="OrthoDB" id="9781691at2"/>
<dbReference type="RefSeq" id="WP_075974752.1">
    <property type="nucleotide sequence ID" value="NZ_MKQR01000009.1"/>
</dbReference>
<dbReference type="InterPro" id="IPR041079">
    <property type="entry name" value="Neuraminidase-like"/>
</dbReference>
<comment type="caution">
    <text evidence="3">The sequence shown here is derived from an EMBL/GenBank/DDBJ whole genome shotgun (WGS) entry which is preliminary data.</text>
</comment>
<dbReference type="Proteomes" id="UP000186040">
    <property type="component" value="Unassembled WGS sequence"/>
</dbReference>
<organism evidence="3 4">
    <name type="scientific">Actinokineospora bangkokensis</name>
    <dbReference type="NCBI Taxonomy" id="1193682"/>
    <lineage>
        <taxon>Bacteria</taxon>
        <taxon>Bacillati</taxon>
        <taxon>Actinomycetota</taxon>
        <taxon>Actinomycetes</taxon>
        <taxon>Pseudonocardiales</taxon>
        <taxon>Pseudonocardiaceae</taxon>
        <taxon>Actinokineospora</taxon>
    </lineage>
</organism>
<feature type="domain" description="Neuraminidase-like" evidence="1">
    <location>
        <begin position="2080"/>
        <end position="2234"/>
    </location>
</feature>
<gene>
    <name evidence="3" type="ORF">BJP25_16655</name>
</gene>
<proteinExistence type="predicted"/>
<dbReference type="Pfam" id="PF18413">
    <property type="entry name" value="Neuraminidase"/>
    <property type="match status" value="1"/>
</dbReference>
<evidence type="ECO:0000313" key="3">
    <source>
        <dbReference type="EMBL" id="OLR93852.1"/>
    </source>
</evidence>
<feature type="domain" description="ABC toxin N-terminal" evidence="2">
    <location>
        <begin position="1934"/>
        <end position="2050"/>
    </location>
</feature>
<evidence type="ECO:0000259" key="1">
    <source>
        <dbReference type="Pfam" id="PF18413"/>
    </source>
</evidence>
<protein>
    <submittedName>
        <fullName evidence="3">Uncharacterized protein</fullName>
    </submittedName>
</protein>
<evidence type="ECO:0000313" key="4">
    <source>
        <dbReference type="Proteomes" id="UP000186040"/>
    </source>
</evidence>
<name>A0A1Q9LP92_9PSEU</name>